<comment type="caution">
    <text evidence="1">The sequence shown here is derived from an EMBL/GenBank/DDBJ whole genome shotgun (WGS) entry which is preliminary data.</text>
</comment>
<protein>
    <submittedName>
        <fullName evidence="1">Uncharacterized protein</fullName>
    </submittedName>
</protein>
<keyword evidence="2" id="KW-1185">Reference proteome</keyword>
<dbReference type="AlphaFoldDB" id="A0A7X1GJG9"/>
<dbReference type="Proteomes" id="UP000526003">
    <property type="component" value="Unassembled WGS sequence"/>
</dbReference>
<evidence type="ECO:0000313" key="2">
    <source>
        <dbReference type="Proteomes" id="UP000526003"/>
    </source>
</evidence>
<reference evidence="1 2" key="1">
    <citation type="submission" date="2020-08" db="EMBL/GenBank/DDBJ databases">
        <title>Pseudomonas sp. nov.</title>
        <authorList>
            <person name="Gieschler S."/>
            <person name="Fiedler G."/>
            <person name="Brinks E."/>
            <person name="Boehnlein C."/>
            <person name="Franz C.M.A.P."/>
            <person name="Kabisch J."/>
        </authorList>
    </citation>
    <scope>NUCLEOTIDE SEQUENCE [LARGE SCALE GENOMIC DNA]</scope>
    <source>
        <strain evidence="1 2">MBT-1</strain>
    </source>
</reference>
<dbReference type="EMBL" id="JACMYG010000032">
    <property type="protein sequence ID" value="MBC2692748.1"/>
    <property type="molecule type" value="Genomic_DNA"/>
</dbReference>
<gene>
    <name evidence="1" type="ORF">H7995_23445</name>
</gene>
<accession>A0A7X1GJG9</accession>
<dbReference type="RefSeq" id="WP_185819005.1">
    <property type="nucleotide sequence ID" value="NZ_JACMYG010000032.1"/>
</dbReference>
<evidence type="ECO:0000313" key="1">
    <source>
        <dbReference type="EMBL" id="MBC2692748.1"/>
    </source>
</evidence>
<name>A0A7X1GJG9_9PSED</name>
<sequence>MRDTQLVGTRTLGFSLPAEQFRTMNLYANQHGMSVRNFMAYIVESYLDAMKATPAK</sequence>
<organism evidence="1 2">
    <name type="scientific">Pseudomonas kielensis</name>
    <dbReference type="NCBI Taxonomy" id="2762577"/>
    <lineage>
        <taxon>Bacteria</taxon>
        <taxon>Pseudomonadati</taxon>
        <taxon>Pseudomonadota</taxon>
        <taxon>Gammaproteobacteria</taxon>
        <taxon>Pseudomonadales</taxon>
        <taxon>Pseudomonadaceae</taxon>
        <taxon>Pseudomonas</taxon>
    </lineage>
</organism>
<proteinExistence type="predicted"/>